<evidence type="ECO:0000256" key="2">
    <source>
        <dbReference type="SAM" id="MobiDB-lite"/>
    </source>
</evidence>
<feature type="domain" description="Large ribosomal subunit protein bL25 beta" evidence="4">
    <location>
        <begin position="314"/>
        <end position="395"/>
    </location>
</feature>
<comment type="subcellular location">
    <subcellularLocation>
        <location evidence="1">Nucleus</location>
    </subcellularLocation>
</comment>
<dbReference type="PANTHER" id="PTHR45922">
    <property type="entry name" value="CLEAVAGE AND POLYADENYLATION SPECIFICITY FACTOR SUBUNIT 2"/>
    <property type="match status" value="1"/>
</dbReference>
<dbReference type="Gene3D" id="2.170.120.20">
    <property type="entry name" value="Ribosomal protein L25, beta domain"/>
    <property type="match status" value="1"/>
</dbReference>
<dbReference type="Pfam" id="PF07521">
    <property type="entry name" value="RMMBL"/>
    <property type="match status" value="1"/>
</dbReference>
<evidence type="ECO:0000256" key="1">
    <source>
        <dbReference type="RuleBase" id="RU365006"/>
    </source>
</evidence>
<feature type="compositionally biased region" description="Basic and acidic residues" evidence="2">
    <location>
        <begin position="177"/>
        <end position="203"/>
    </location>
</feature>
<accession>A0A9W6TA91</accession>
<feature type="compositionally biased region" description="Basic residues" evidence="2">
    <location>
        <begin position="215"/>
        <end position="227"/>
    </location>
</feature>
<dbReference type="InterPro" id="IPR011035">
    <property type="entry name" value="Ribosomal_bL25/Gln-tRNA_synth"/>
</dbReference>
<comment type="similarity">
    <text evidence="1">Belongs to the metallo-beta-lactamase superfamily. RNA-metabolizing metallo-beta-lactamase-like family. CPSF2/YSH1 subfamily.</text>
</comment>
<dbReference type="InterPro" id="IPR020057">
    <property type="entry name" value="Ribosomal_bL25_b-dom"/>
</dbReference>
<feature type="domain" description="Zn-dependent metallo-hydrolase RNA specificity" evidence="3">
    <location>
        <begin position="71"/>
        <end position="118"/>
    </location>
</feature>
<evidence type="ECO:0000259" key="4">
    <source>
        <dbReference type="Pfam" id="PF14693"/>
    </source>
</evidence>
<keyword evidence="1" id="KW-0694">RNA-binding</keyword>
<feature type="region of interest" description="Disordered" evidence="2">
    <location>
        <begin position="169"/>
        <end position="236"/>
    </location>
</feature>
<dbReference type="GO" id="GO:0006398">
    <property type="term" value="P:mRNA 3'-end processing by stem-loop binding and cleavage"/>
    <property type="evidence" value="ECO:0007669"/>
    <property type="project" value="InterPro"/>
</dbReference>
<protein>
    <recommendedName>
        <fullName evidence="1">Cleavage and polyadenylation specificity factor subunit 2</fullName>
    </recommendedName>
    <alternativeName>
        <fullName evidence="1">Cleavage and polyadenylation specificity factor 100 kDa subunit</fullName>
    </alternativeName>
</protein>
<dbReference type="InterPro" id="IPR037121">
    <property type="entry name" value="Ribosomal_bL25_C"/>
</dbReference>
<comment type="caution">
    <text evidence="5">The sequence shown here is derived from an EMBL/GenBank/DDBJ whole genome shotgun (WGS) entry which is preliminary data.</text>
</comment>
<keyword evidence="6" id="KW-1185">Reference proteome</keyword>
<organism evidence="5 6">
    <name type="scientific">Phytophthora lilii</name>
    <dbReference type="NCBI Taxonomy" id="2077276"/>
    <lineage>
        <taxon>Eukaryota</taxon>
        <taxon>Sar</taxon>
        <taxon>Stramenopiles</taxon>
        <taxon>Oomycota</taxon>
        <taxon>Peronosporomycetes</taxon>
        <taxon>Peronosporales</taxon>
        <taxon>Peronosporaceae</taxon>
        <taxon>Phytophthora</taxon>
    </lineage>
</organism>
<dbReference type="SUPFAM" id="SSF56281">
    <property type="entry name" value="Metallo-hydrolase/oxidoreductase"/>
    <property type="match status" value="1"/>
</dbReference>
<name>A0A9W6TA91_9STRA</name>
<dbReference type="OrthoDB" id="193674at2759"/>
<evidence type="ECO:0000313" key="6">
    <source>
        <dbReference type="Proteomes" id="UP001165083"/>
    </source>
</evidence>
<dbReference type="InterPro" id="IPR036866">
    <property type="entry name" value="RibonucZ/Hydroxyglut_hydro"/>
</dbReference>
<dbReference type="Proteomes" id="UP001165083">
    <property type="component" value="Unassembled WGS sequence"/>
</dbReference>
<dbReference type="InterPro" id="IPR027075">
    <property type="entry name" value="CPSF2"/>
</dbReference>
<keyword evidence="1" id="KW-0507">mRNA processing</keyword>
<dbReference type="SUPFAM" id="SSF50715">
    <property type="entry name" value="Ribosomal protein L25-like"/>
    <property type="match status" value="1"/>
</dbReference>
<dbReference type="GO" id="GO:0006412">
    <property type="term" value="P:translation"/>
    <property type="evidence" value="ECO:0007669"/>
    <property type="project" value="InterPro"/>
</dbReference>
<sequence>MFFAVEPKIEWDEYGEIINPDDFKDATLLANRQARRNIIEDADGDEDMENADQEAAVEARPTKTVTNEVTVNIAARITQVDFDGIADGRAIRNCLGNVKPRKLILVHGTETTTNELKKFVESSIPLCEAVFTPNVMECIDIESDTNVYKLSVKESLRVRYRTTGAAGEQLGTGVAAAERERRPDDPRTHPAERRQDEAGRDEAGAGQGGLPGQVPRRHAGLQRRRGAQARDEQRDRDGGHALAQLLPHPRAALRAVHARLRVHRELWTSIENQVFQVQVGDQPPVKAYMRDVQLDPVTDVPVAVNFLRFKPGRTVTIPITYLNEEGSPGLKRGGFINHIHHSLECRIFTDDVPATLQVDVNGLHVGDKVYLEAIKFPEGIVPTVPEGSLVAKIAGRRGLIPRVEAVVEEVVEQKEENDEDEEFDDWNDIF</sequence>
<reference evidence="5" key="1">
    <citation type="submission" date="2023-04" db="EMBL/GenBank/DDBJ databases">
        <title>Phytophthora lilii NBRC 32176.</title>
        <authorList>
            <person name="Ichikawa N."/>
            <person name="Sato H."/>
            <person name="Tonouchi N."/>
        </authorList>
    </citation>
    <scope>NUCLEOTIDE SEQUENCE</scope>
    <source>
        <strain evidence="5">NBRC 32176</strain>
    </source>
</reference>
<evidence type="ECO:0000313" key="5">
    <source>
        <dbReference type="EMBL" id="GMF10665.1"/>
    </source>
</evidence>
<evidence type="ECO:0000259" key="3">
    <source>
        <dbReference type="Pfam" id="PF07521"/>
    </source>
</evidence>
<dbReference type="AlphaFoldDB" id="A0A9W6TA91"/>
<keyword evidence="1" id="KW-0539">Nucleus</keyword>
<dbReference type="GO" id="GO:0003723">
    <property type="term" value="F:RNA binding"/>
    <property type="evidence" value="ECO:0007669"/>
    <property type="project" value="UniProtKB-KW"/>
</dbReference>
<gene>
    <name evidence="5" type="ORF">Plil01_000144500</name>
</gene>
<proteinExistence type="inferred from homology"/>
<dbReference type="GO" id="GO:0005847">
    <property type="term" value="C:mRNA cleavage and polyadenylation specificity factor complex"/>
    <property type="evidence" value="ECO:0007669"/>
    <property type="project" value="InterPro"/>
</dbReference>
<dbReference type="PANTHER" id="PTHR45922:SF1">
    <property type="entry name" value="CLEAVAGE AND POLYADENYLATION SPECIFICITY FACTOR SUBUNIT 2"/>
    <property type="match status" value="1"/>
</dbReference>
<dbReference type="Pfam" id="PF14693">
    <property type="entry name" value="Ribosomal_TL5_C"/>
    <property type="match status" value="1"/>
</dbReference>
<dbReference type="InterPro" id="IPR011108">
    <property type="entry name" value="RMMBL"/>
</dbReference>
<dbReference type="EMBL" id="BSXW01000051">
    <property type="protein sequence ID" value="GMF10665.1"/>
    <property type="molecule type" value="Genomic_DNA"/>
</dbReference>